<evidence type="ECO:0000313" key="6">
    <source>
        <dbReference type="Proteomes" id="UP001190926"/>
    </source>
</evidence>
<dbReference type="InterPro" id="IPR019734">
    <property type="entry name" value="TPR_rpt"/>
</dbReference>
<evidence type="ECO:0000256" key="2">
    <source>
        <dbReference type="ARBA" id="ARBA00022737"/>
    </source>
</evidence>
<dbReference type="AlphaFoldDB" id="A0AAD4J8C7"/>
<feature type="repeat" description="TPR" evidence="3">
    <location>
        <begin position="375"/>
        <end position="408"/>
    </location>
</feature>
<dbReference type="PROSITE" id="PS51375">
    <property type="entry name" value="PPR"/>
    <property type="match status" value="1"/>
</dbReference>
<evidence type="ECO:0000313" key="5">
    <source>
        <dbReference type="EMBL" id="KAH6829078.1"/>
    </source>
</evidence>
<dbReference type="GO" id="GO:0003729">
    <property type="term" value="F:mRNA binding"/>
    <property type="evidence" value="ECO:0007669"/>
    <property type="project" value="UniProtKB-ARBA"/>
</dbReference>
<feature type="repeat" description="PPR" evidence="4">
    <location>
        <begin position="163"/>
        <end position="197"/>
    </location>
</feature>
<dbReference type="Gene3D" id="1.25.40.10">
    <property type="entry name" value="Tetratricopeptide repeat domain"/>
    <property type="match status" value="2"/>
</dbReference>
<dbReference type="PANTHER" id="PTHR45717">
    <property type="entry name" value="OS12G0527900 PROTEIN"/>
    <property type="match status" value="1"/>
</dbReference>
<dbReference type="SUPFAM" id="SSF48452">
    <property type="entry name" value="TPR-like"/>
    <property type="match status" value="1"/>
</dbReference>
<dbReference type="InterPro" id="IPR011990">
    <property type="entry name" value="TPR-like_helical_dom_sf"/>
</dbReference>
<accession>A0AAD4J8C7</accession>
<evidence type="ECO:0000256" key="1">
    <source>
        <dbReference type="ARBA" id="ARBA00007626"/>
    </source>
</evidence>
<organism evidence="5 6">
    <name type="scientific">Perilla frutescens var. hirtella</name>
    <name type="common">Perilla citriodora</name>
    <name type="synonym">Perilla setoyensis</name>
    <dbReference type="NCBI Taxonomy" id="608512"/>
    <lineage>
        <taxon>Eukaryota</taxon>
        <taxon>Viridiplantae</taxon>
        <taxon>Streptophyta</taxon>
        <taxon>Embryophyta</taxon>
        <taxon>Tracheophyta</taxon>
        <taxon>Spermatophyta</taxon>
        <taxon>Magnoliopsida</taxon>
        <taxon>eudicotyledons</taxon>
        <taxon>Gunneridae</taxon>
        <taxon>Pentapetalae</taxon>
        <taxon>asterids</taxon>
        <taxon>lamiids</taxon>
        <taxon>Lamiales</taxon>
        <taxon>Lamiaceae</taxon>
        <taxon>Nepetoideae</taxon>
        <taxon>Elsholtzieae</taxon>
        <taxon>Perilla</taxon>
    </lineage>
</organism>
<dbReference type="Proteomes" id="UP001190926">
    <property type="component" value="Unassembled WGS sequence"/>
</dbReference>
<evidence type="ECO:0008006" key="7">
    <source>
        <dbReference type="Google" id="ProtNLM"/>
    </source>
</evidence>
<dbReference type="PANTHER" id="PTHR45717:SF20">
    <property type="entry name" value="OS07G0598500 PROTEIN"/>
    <property type="match status" value="1"/>
</dbReference>
<dbReference type="Pfam" id="PF01535">
    <property type="entry name" value="PPR"/>
    <property type="match status" value="3"/>
</dbReference>
<gene>
    <name evidence="5" type="ORF">C2S53_013226</name>
</gene>
<proteinExistence type="inferred from homology"/>
<keyword evidence="2" id="KW-0677">Repeat</keyword>
<keyword evidence="3" id="KW-0802">TPR repeat</keyword>
<comment type="similarity">
    <text evidence="1">Belongs to the PPR family. P subfamily.</text>
</comment>
<sequence length="495" mass="56671">MLSGRSALKTLIDTTIISRGCYHTINKKSLYAKISPLGNPSTDVTPELDKWVDSGNKVRFAELQRIIVDLRKRKRFSQALQVSEWMKSRGDYTLTPVQHAVQLDLIGKVHGFLHAESFFNSLAEQDRTDKVHGALLHCYVRQRETERALALLKTIRDKGLPLSSLAFNDIMCLYASIDEIDKVPEVFEQMKKHGVQPDNLSYRICINSFGVRSDIEGLEKILNEMENDVHITMDWNTYTVVANFYVKAGLKHKANISLQKAEKRVDNKDALGYNHLISLHARLGNNDDVFRLWSAEKIACKRCHNREYINMMEALVRLDEAEKAEEVLKEWETSENCYDFRVPNVLIVGYIEKGLCEKAEALLNHLTETGKVSTPNIWGRLARRYLETGKIESALDSLKIALSLQDPSKEHKLNDKVITEVVRLIVEKGSSADAERVTSLLRSMVRLERQMYHTLLKSYITSGKQVDRLVDIMRSDDYQEDEETLKILSLQQNAM</sequence>
<dbReference type="NCBIfam" id="TIGR00756">
    <property type="entry name" value="PPR"/>
    <property type="match status" value="2"/>
</dbReference>
<evidence type="ECO:0000256" key="4">
    <source>
        <dbReference type="PROSITE-ProRule" id="PRU00708"/>
    </source>
</evidence>
<keyword evidence="6" id="KW-1185">Reference proteome</keyword>
<dbReference type="EMBL" id="SDAM02000113">
    <property type="protein sequence ID" value="KAH6829078.1"/>
    <property type="molecule type" value="Genomic_DNA"/>
</dbReference>
<name>A0AAD4J8C7_PERFH</name>
<dbReference type="PROSITE" id="PS50005">
    <property type="entry name" value="TPR"/>
    <property type="match status" value="1"/>
</dbReference>
<dbReference type="InterPro" id="IPR002885">
    <property type="entry name" value="PPR_rpt"/>
</dbReference>
<comment type="caution">
    <text evidence="5">The sequence shown here is derived from an EMBL/GenBank/DDBJ whole genome shotgun (WGS) entry which is preliminary data.</text>
</comment>
<dbReference type="Pfam" id="PF13041">
    <property type="entry name" value="PPR_2"/>
    <property type="match status" value="1"/>
</dbReference>
<evidence type="ECO:0000256" key="3">
    <source>
        <dbReference type="PROSITE-ProRule" id="PRU00339"/>
    </source>
</evidence>
<reference evidence="5 6" key="1">
    <citation type="journal article" date="2021" name="Nat. Commun.">
        <title>Incipient diploidization of the medicinal plant Perilla within 10,000 years.</title>
        <authorList>
            <person name="Zhang Y."/>
            <person name="Shen Q."/>
            <person name="Leng L."/>
            <person name="Zhang D."/>
            <person name="Chen S."/>
            <person name="Shi Y."/>
            <person name="Ning Z."/>
            <person name="Chen S."/>
        </authorList>
    </citation>
    <scope>NUCLEOTIDE SEQUENCE [LARGE SCALE GENOMIC DNA]</scope>
    <source>
        <strain evidence="6">cv. PC099</strain>
    </source>
</reference>
<dbReference type="GO" id="GO:0005739">
    <property type="term" value="C:mitochondrion"/>
    <property type="evidence" value="ECO:0007669"/>
    <property type="project" value="TreeGrafter"/>
</dbReference>
<protein>
    <recommendedName>
        <fullName evidence="7">Pentatricopeptide repeat-containing protein</fullName>
    </recommendedName>
</protein>